<dbReference type="InterPro" id="IPR008979">
    <property type="entry name" value="Galactose-bd-like_sf"/>
</dbReference>
<evidence type="ECO:0000256" key="1">
    <source>
        <dbReference type="SAM" id="SignalP"/>
    </source>
</evidence>
<reference evidence="2 3" key="1">
    <citation type="submission" date="2024-10" db="EMBL/GenBank/DDBJ databases">
        <title>Updated reference genomes for cyclostephanoid diatoms.</title>
        <authorList>
            <person name="Roberts W.R."/>
            <person name="Alverson A.J."/>
        </authorList>
    </citation>
    <scope>NUCLEOTIDE SEQUENCE [LARGE SCALE GENOMIC DNA]</scope>
    <source>
        <strain evidence="2 3">AJA010-31</strain>
    </source>
</reference>
<feature type="signal peptide" evidence="1">
    <location>
        <begin position="1"/>
        <end position="22"/>
    </location>
</feature>
<comment type="caution">
    <text evidence="2">The sequence shown here is derived from an EMBL/GenBank/DDBJ whole genome shotgun (WGS) entry which is preliminary data.</text>
</comment>
<proteinExistence type="predicted"/>
<feature type="chain" id="PRO_5044743688" description="F5/8 type C domain-containing protein" evidence="1">
    <location>
        <begin position="23"/>
        <end position="339"/>
    </location>
</feature>
<sequence length="339" mass="37763">MIYLDRLHLAVVCIFSTAPLFTHLNWDCCSCSSGSYTGRNLTWPALGGETKSVISHMIDIVDSIDVQVAYIKNSTMVFRSAPAYNYWDSKIGKSNSSRAYVLLYTNPTSLCQTNYSPHVIGNAVTEDSCAFTTKSRTENGMYMGFDYVESNHPMMKGSIHFMNGVYGSGVTDEWPMHTMPFPIPYCVTKMPTAAPTNKPKLQSCTVSSATVAKNQSTTTDVIQMFEDRSYSSGGNAITGGIASQSSTYREEEKFGESNAIDGSTSTFSHTDQIGQNAWWQVEFNQSPTGIESIQILNRFCKNLEDTPMCMWIAVGLILDTRFLLDSNLRQVCIEWTRYI</sequence>
<organism evidence="2 3">
    <name type="scientific">Cyclotella atomus</name>
    <dbReference type="NCBI Taxonomy" id="382360"/>
    <lineage>
        <taxon>Eukaryota</taxon>
        <taxon>Sar</taxon>
        <taxon>Stramenopiles</taxon>
        <taxon>Ochrophyta</taxon>
        <taxon>Bacillariophyta</taxon>
        <taxon>Coscinodiscophyceae</taxon>
        <taxon>Thalassiosirophycidae</taxon>
        <taxon>Stephanodiscales</taxon>
        <taxon>Stephanodiscaceae</taxon>
        <taxon>Cyclotella</taxon>
    </lineage>
</organism>
<dbReference type="EMBL" id="JALLPJ020000379">
    <property type="protein sequence ID" value="KAL3793856.1"/>
    <property type="molecule type" value="Genomic_DNA"/>
</dbReference>
<accession>A0ABD3Q1N3</accession>
<dbReference type="Proteomes" id="UP001530400">
    <property type="component" value="Unassembled WGS sequence"/>
</dbReference>
<dbReference type="Gene3D" id="2.60.120.260">
    <property type="entry name" value="Galactose-binding domain-like"/>
    <property type="match status" value="1"/>
</dbReference>
<gene>
    <name evidence="2" type="ORF">ACHAWO_012725</name>
</gene>
<dbReference type="SUPFAM" id="SSF49785">
    <property type="entry name" value="Galactose-binding domain-like"/>
    <property type="match status" value="1"/>
</dbReference>
<keyword evidence="3" id="KW-1185">Reference proteome</keyword>
<evidence type="ECO:0000313" key="3">
    <source>
        <dbReference type="Proteomes" id="UP001530400"/>
    </source>
</evidence>
<protein>
    <recommendedName>
        <fullName evidence="4">F5/8 type C domain-containing protein</fullName>
    </recommendedName>
</protein>
<evidence type="ECO:0008006" key="4">
    <source>
        <dbReference type="Google" id="ProtNLM"/>
    </source>
</evidence>
<dbReference type="AlphaFoldDB" id="A0ABD3Q1N3"/>
<evidence type="ECO:0000313" key="2">
    <source>
        <dbReference type="EMBL" id="KAL3793856.1"/>
    </source>
</evidence>
<name>A0ABD3Q1N3_9STRA</name>
<keyword evidence="1" id="KW-0732">Signal</keyword>